<keyword evidence="1" id="KW-0540">Nuclease</keyword>
<gene>
    <name evidence="3" type="ORF">MPEBLZ_04497</name>
</gene>
<dbReference type="AlphaFoldDB" id="A0A0P7ZBZ1"/>
<dbReference type="GO" id="GO:0004536">
    <property type="term" value="F:DNA nuclease activity"/>
    <property type="evidence" value="ECO:0007669"/>
    <property type="project" value="InterPro"/>
</dbReference>
<protein>
    <submittedName>
        <fullName evidence="3">Endonuclease/Exonuclease/phosphatase family protein</fullName>
    </submittedName>
</protein>
<evidence type="ECO:0000256" key="1">
    <source>
        <dbReference type="ARBA" id="ARBA00022722"/>
    </source>
</evidence>
<dbReference type="GO" id="GO:0006308">
    <property type="term" value="P:DNA catabolic process"/>
    <property type="evidence" value="ECO:0007669"/>
    <property type="project" value="InterPro"/>
</dbReference>
<dbReference type="PANTHER" id="PTHR11371:SF31">
    <property type="entry name" value="EXTRACELLULAR NUCLEASE"/>
    <property type="match status" value="1"/>
</dbReference>
<dbReference type="GO" id="GO:0004519">
    <property type="term" value="F:endonuclease activity"/>
    <property type="evidence" value="ECO:0007669"/>
    <property type="project" value="UniProtKB-KW"/>
</dbReference>
<reference evidence="3 4" key="1">
    <citation type="submission" date="2015-09" db="EMBL/GenBank/DDBJ databases">
        <title>A metagenomics-based metabolic model of nitrate-dependent anaerobic oxidation of methane by Methanoperedens-like archaea.</title>
        <authorList>
            <person name="Arshad A."/>
            <person name="Speth D.R."/>
            <person name="De Graaf R.M."/>
            <person name="Op Den Camp H.J."/>
            <person name="Jetten M.S."/>
            <person name="Welte C.U."/>
        </authorList>
    </citation>
    <scope>NUCLEOTIDE SEQUENCE [LARGE SCALE GENOMIC DNA]</scope>
</reference>
<evidence type="ECO:0000256" key="2">
    <source>
        <dbReference type="ARBA" id="ARBA00022801"/>
    </source>
</evidence>
<organism evidence="3 4">
    <name type="scientific">Candidatus Methanoperedens nitratireducens</name>
    <dbReference type="NCBI Taxonomy" id="1392998"/>
    <lineage>
        <taxon>Archaea</taxon>
        <taxon>Methanobacteriati</taxon>
        <taxon>Methanobacteriota</taxon>
        <taxon>Stenosarchaea group</taxon>
        <taxon>Methanomicrobia</taxon>
        <taxon>Methanosarcinales</taxon>
        <taxon>ANME-2 cluster</taxon>
        <taxon>Candidatus Methanoperedentaceae</taxon>
        <taxon>Candidatus Methanoperedens</taxon>
    </lineage>
</organism>
<comment type="caution">
    <text evidence="3">The sequence shown here is derived from an EMBL/GenBank/DDBJ whole genome shotgun (WGS) entry which is preliminary data.</text>
</comment>
<evidence type="ECO:0000313" key="4">
    <source>
        <dbReference type="Proteomes" id="UP000050360"/>
    </source>
</evidence>
<dbReference type="SUPFAM" id="SSF56219">
    <property type="entry name" value="DNase I-like"/>
    <property type="match status" value="1"/>
</dbReference>
<evidence type="ECO:0000313" key="3">
    <source>
        <dbReference type="EMBL" id="KPQ40957.1"/>
    </source>
</evidence>
<proteinExistence type="predicted"/>
<keyword evidence="2" id="KW-0378">Hydrolase</keyword>
<keyword evidence="3" id="KW-0269">Exonuclease</keyword>
<dbReference type="EMBL" id="LKCM01000480">
    <property type="protein sequence ID" value="KPQ40957.1"/>
    <property type="molecule type" value="Genomic_DNA"/>
</dbReference>
<dbReference type="Gene3D" id="3.60.10.10">
    <property type="entry name" value="Endonuclease/exonuclease/phosphatase"/>
    <property type="match status" value="1"/>
</dbReference>
<dbReference type="InterPro" id="IPR036691">
    <property type="entry name" value="Endo/exonu/phosph_ase_sf"/>
</dbReference>
<keyword evidence="3" id="KW-0255">Endonuclease</keyword>
<name>A0A0P7ZBZ1_9EURY</name>
<dbReference type="PANTHER" id="PTHR11371">
    <property type="entry name" value="DEOXYRIBONUCLEASE"/>
    <property type="match status" value="1"/>
</dbReference>
<dbReference type="Proteomes" id="UP000050360">
    <property type="component" value="Unassembled WGS sequence"/>
</dbReference>
<accession>A0A0P7ZBZ1</accession>
<dbReference type="PRINTS" id="PR00130">
    <property type="entry name" value="DNASEI"/>
</dbReference>
<sequence>MGRFQGEGDFIIMGDLNADCDYFNENSQSPLKNGDYLWIINNSIDTTTKSTACTYDRIILTSQAKTDFTGNSGVFRFDQVYNLSYDMTISVSDHYPVYAEFWNNRDTD</sequence>
<dbReference type="GO" id="GO:0004527">
    <property type="term" value="F:exonuclease activity"/>
    <property type="evidence" value="ECO:0007669"/>
    <property type="project" value="UniProtKB-KW"/>
</dbReference>
<dbReference type="InterPro" id="IPR016202">
    <property type="entry name" value="DNase_I"/>
</dbReference>